<reference evidence="10" key="1">
    <citation type="journal article" date="2016" name="Proc. Natl. Acad. Sci. U.S.A.">
        <title>Lipid metabolic changes in an early divergent fungus govern the establishment of a mutualistic symbiosis with endobacteria.</title>
        <authorList>
            <person name="Lastovetsky O.A."/>
            <person name="Gaspar M.L."/>
            <person name="Mondo S.J."/>
            <person name="LaButti K.M."/>
            <person name="Sandor L."/>
            <person name="Grigoriev I.V."/>
            <person name="Henry S.A."/>
            <person name="Pawlowska T.E."/>
        </authorList>
    </citation>
    <scope>NUCLEOTIDE SEQUENCE [LARGE SCALE GENOMIC DNA]</scope>
    <source>
        <strain evidence="10">ATCC 52814</strain>
    </source>
</reference>
<evidence type="ECO:0000313" key="10">
    <source>
        <dbReference type="EMBL" id="ORE07755.1"/>
    </source>
</evidence>
<dbReference type="Gene3D" id="3.30.70.3190">
    <property type="match status" value="1"/>
</dbReference>
<keyword evidence="3" id="KW-0819">tRNA processing</keyword>
<evidence type="ECO:0000256" key="3">
    <source>
        <dbReference type="ARBA" id="ARBA00022694"/>
    </source>
</evidence>
<accession>A0A1X0R6U4</accession>
<dbReference type="GO" id="GO:0003723">
    <property type="term" value="F:RNA binding"/>
    <property type="evidence" value="ECO:0007669"/>
    <property type="project" value="InterPro"/>
</dbReference>
<dbReference type="Proteomes" id="UP000242414">
    <property type="component" value="Unassembled WGS sequence"/>
</dbReference>
<comment type="similarity">
    <text evidence="1">Belongs to the pseudouridine synthase Pus10 family.</text>
</comment>
<protein>
    <recommendedName>
        <fullName evidence="2">tRNA pseudouridine(55) synthase</fullName>
        <ecNumber evidence="2">5.4.99.25</ecNumber>
    </recommendedName>
    <alternativeName>
        <fullName evidence="7">tRNA pseudouridine 55 synthase</fullName>
    </alternativeName>
    <alternativeName>
        <fullName evidence="5">tRNA pseudouridylate synthase</fullName>
    </alternativeName>
    <alternativeName>
        <fullName evidence="6">tRNA-uridine isomerase</fullName>
    </alternativeName>
</protein>
<dbReference type="OrthoDB" id="271937at2759"/>
<proteinExistence type="inferred from homology"/>
<keyword evidence="4" id="KW-0413">Isomerase</keyword>
<sequence length="518" mass="59016">MSSAVRDFLKKVILFDEDSYNKTLSVLKTLLECMCCCRCCLRFLGCSNLKLYAFQEKDLLAIYKDLIETTLSTPLVTSDSLCVACLGSLQHAEEYIEESYKALIAESYQVDNIALSCTLPVSTLIRNHLLKIYLEDTGHNYVGLAEEGFIKDPKNIFKYLLGEYIEKQNKFMVENDAGLRMTVVIEHENSSQEHMILAQLEKPLLKIKTVRQKRRRVTVGDSRQCIHYALKKLDTEEVRKLTSIPPGTVTERAKITSVVLMNAPTYVAGRYLKFSREYSQTPWNVRGAKLAENSVSDCFELIKKYHKADDAKFGSAGREDANVRMLGTGRPFYLELVNPRIPRLSDEEYKKLEDEINQSPVHKDAVQVRHLTCIDPKYLSIIKEGEEKKTKRYRALVWLSEPLTDELINKINESCSKECAIIQKTPIRVFQRRAAIDRPKTIYSASISRLNDKPEEAHFGVFEMHAQAGTYIKEFVHGDLGRTTPNLATIAGVHSADLLELDVMDVDLVWPPTQAKKE</sequence>
<evidence type="ECO:0000256" key="1">
    <source>
        <dbReference type="ARBA" id="ARBA00009652"/>
    </source>
</evidence>
<dbReference type="GO" id="GO:0031119">
    <property type="term" value="P:tRNA pseudouridine synthesis"/>
    <property type="evidence" value="ECO:0007669"/>
    <property type="project" value="UniProtKB-ARBA"/>
</dbReference>
<feature type="domain" description="Pus10-like C-terminal" evidence="9">
    <location>
        <begin position="266"/>
        <end position="507"/>
    </location>
</feature>
<feature type="domain" description="Pus10 N-terminal eukaryotes" evidence="8">
    <location>
        <begin position="82"/>
        <end position="253"/>
    </location>
</feature>
<evidence type="ECO:0000256" key="6">
    <source>
        <dbReference type="ARBA" id="ARBA00079393"/>
    </source>
</evidence>
<dbReference type="Gene3D" id="3.30.70.2510">
    <property type="match status" value="1"/>
</dbReference>
<dbReference type="Pfam" id="PF21238">
    <property type="entry name" value="Pus10_C"/>
    <property type="match status" value="1"/>
</dbReference>
<dbReference type="InterPro" id="IPR020103">
    <property type="entry name" value="PsdUridine_synth_cat_dom_sf"/>
</dbReference>
<evidence type="ECO:0000256" key="7">
    <source>
        <dbReference type="ARBA" id="ARBA00083669"/>
    </source>
</evidence>
<dbReference type="GO" id="GO:0160148">
    <property type="term" value="F:tRNA pseudouridine(55) synthase activity"/>
    <property type="evidence" value="ECO:0007669"/>
    <property type="project" value="UniProtKB-EC"/>
</dbReference>
<evidence type="ECO:0000256" key="2">
    <source>
        <dbReference type="ARBA" id="ARBA00012787"/>
    </source>
</evidence>
<dbReference type="EMBL" id="KV921899">
    <property type="protein sequence ID" value="ORE07755.1"/>
    <property type="molecule type" value="Genomic_DNA"/>
</dbReference>
<dbReference type="FunFam" id="3.30.70.2510:FF:000001">
    <property type="entry name" value="tRNA pseudouridine synthase Pus10"/>
    <property type="match status" value="1"/>
</dbReference>
<dbReference type="InterPro" id="IPR048742">
    <property type="entry name" value="Pus10_N_euk"/>
</dbReference>
<dbReference type="SUPFAM" id="SSF55120">
    <property type="entry name" value="Pseudouridine synthase"/>
    <property type="match status" value="1"/>
</dbReference>
<gene>
    <name evidence="10" type="ORF">BCV72DRAFT_304378</name>
</gene>
<dbReference type="AlphaFoldDB" id="A0A1X0R6U4"/>
<evidence type="ECO:0000259" key="9">
    <source>
        <dbReference type="Pfam" id="PF21238"/>
    </source>
</evidence>
<evidence type="ECO:0000256" key="4">
    <source>
        <dbReference type="ARBA" id="ARBA00023235"/>
    </source>
</evidence>
<dbReference type="VEuPathDB" id="FungiDB:BCV72DRAFT_304378"/>
<name>A0A1X0R6U4_RHIZD</name>
<dbReference type="Pfam" id="PF21237">
    <property type="entry name" value="Pus10_N_euk"/>
    <property type="match status" value="1"/>
</dbReference>
<dbReference type="PANTHER" id="PTHR21568:SF0">
    <property type="entry name" value="TRNA PSEUDOURIDINE SYNTHASE PUS10"/>
    <property type="match status" value="1"/>
</dbReference>
<dbReference type="InterPro" id="IPR039894">
    <property type="entry name" value="Pus10-like"/>
</dbReference>
<dbReference type="PANTHER" id="PTHR21568">
    <property type="entry name" value="TRNA PSEUDOURIDINE SYNTHASE PUS10"/>
    <property type="match status" value="1"/>
</dbReference>
<dbReference type="EC" id="5.4.99.25" evidence="2"/>
<organism evidence="10">
    <name type="scientific">Rhizopus microsporus var. microsporus</name>
    <dbReference type="NCBI Taxonomy" id="86635"/>
    <lineage>
        <taxon>Eukaryota</taxon>
        <taxon>Fungi</taxon>
        <taxon>Fungi incertae sedis</taxon>
        <taxon>Mucoromycota</taxon>
        <taxon>Mucoromycotina</taxon>
        <taxon>Mucoromycetes</taxon>
        <taxon>Mucorales</taxon>
        <taxon>Mucorineae</taxon>
        <taxon>Rhizopodaceae</taxon>
        <taxon>Rhizopus</taxon>
    </lineage>
</organism>
<evidence type="ECO:0000256" key="5">
    <source>
        <dbReference type="ARBA" id="ARBA00075270"/>
    </source>
</evidence>
<dbReference type="InterPro" id="IPR048741">
    <property type="entry name" value="Pus10-like_C"/>
</dbReference>
<evidence type="ECO:0000259" key="8">
    <source>
        <dbReference type="Pfam" id="PF21237"/>
    </source>
</evidence>
<dbReference type="FunFam" id="3.30.70.3190:FF:000001">
    <property type="entry name" value="tRNA pseudouridine synthase Pus10"/>
    <property type="match status" value="1"/>
</dbReference>